<protein>
    <submittedName>
        <fullName evidence="1">Uncharacterized protein</fullName>
    </submittedName>
</protein>
<evidence type="ECO:0000313" key="2">
    <source>
        <dbReference type="Proteomes" id="UP000814033"/>
    </source>
</evidence>
<evidence type="ECO:0000313" key="1">
    <source>
        <dbReference type="EMBL" id="KAI0043752.1"/>
    </source>
</evidence>
<name>A0ACB8RIL7_9AGAM</name>
<gene>
    <name evidence="1" type="ORF">FA95DRAFT_1574889</name>
</gene>
<dbReference type="Proteomes" id="UP000814033">
    <property type="component" value="Unassembled WGS sequence"/>
</dbReference>
<sequence>MASRYIPELIYSLAFSSLSVHLLLARRDAATSRRQLSARISLLDELATRLRAGEDMSRAEVARMRRLAWEGEAESSIGGEGEEIGWREVVFGRRERAGEKEGKDEWERKDLERARREFGADGDGQSKS</sequence>
<reference evidence="1" key="2">
    <citation type="journal article" date="2022" name="New Phytol.">
        <title>Evolutionary transition to the ectomycorrhizal habit in the genomes of a hyperdiverse lineage of mushroom-forming fungi.</title>
        <authorList>
            <person name="Looney B."/>
            <person name="Miyauchi S."/>
            <person name="Morin E."/>
            <person name="Drula E."/>
            <person name="Courty P.E."/>
            <person name="Kohler A."/>
            <person name="Kuo A."/>
            <person name="LaButti K."/>
            <person name="Pangilinan J."/>
            <person name="Lipzen A."/>
            <person name="Riley R."/>
            <person name="Andreopoulos W."/>
            <person name="He G."/>
            <person name="Johnson J."/>
            <person name="Nolan M."/>
            <person name="Tritt A."/>
            <person name="Barry K.W."/>
            <person name="Grigoriev I.V."/>
            <person name="Nagy L.G."/>
            <person name="Hibbett D."/>
            <person name="Henrissat B."/>
            <person name="Matheny P.B."/>
            <person name="Labbe J."/>
            <person name="Martin F.M."/>
        </authorList>
    </citation>
    <scope>NUCLEOTIDE SEQUENCE</scope>
    <source>
        <strain evidence="1">FP105234-sp</strain>
    </source>
</reference>
<keyword evidence="2" id="KW-1185">Reference proteome</keyword>
<reference evidence="1" key="1">
    <citation type="submission" date="2021-02" db="EMBL/GenBank/DDBJ databases">
        <authorList>
            <consortium name="DOE Joint Genome Institute"/>
            <person name="Ahrendt S."/>
            <person name="Looney B.P."/>
            <person name="Miyauchi S."/>
            <person name="Morin E."/>
            <person name="Drula E."/>
            <person name="Courty P.E."/>
            <person name="Chicoki N."/>
            <person name="Fauchery L."/>
            <person name="Kohler A."/>
            <person name="Kuo A."/>
            <person name="Labutti K."/>
            <person name="Pangilinan J."/>
            <person name="Lipzen A."/>
            <person name="Riley R."/>
            <person name="Andreopoulos W."/>
            <person name="He G."/>
            <person name="Johnson J."/>
            <person name="Barry K.W."/>
            <person name="Grigoriev I.V."/>
            <person name="Nagy L."/>
            <person name="Hibbett D."/>
            <person name="Henrissat B."/>
            <person name="Matheny P.B."/>
            <person name="Labbe J."/>
            <person name="Martin F."/>
        </authorList>
    </citation>
    <scope>NUCLEOTIDE SEQUENCE</scope>
    <source>
        <strain evidence="1">FP105234-sp</strain>
    </source>
</reference>
<proteinExistence type="predicted"/>
<comment type="caution">
    <text evidence="1">The sequence shown here is derived from an EMBL/GenBank/DDBJ whole genome shotgun (WGS) entry which is preliminary data.</text>
</comment>
<organism evidence="1 2">
    <name type="scientific">Auriscalpium vulgare</name>
    <dbReference type="NCBI Taxonomy" id="40419"/>
    <lineage>
        <taxon>Eukaryota</taxon>
        <taxon>Fungi</taxon>
        <taxon>Dikarya</taxon>
        <taxon>Basidiomycota</taxon>
        <taxon>Agaricomycotina</taxon>
        <taxon>Agaricomycetes</taxon>
        <taxon>Russulales</taxon>
        <taxon>Auriscalpiaceae</taxon>
        <taxon>Auriscalpium</taxon>
    </lineage>
</organism>
<dbReference type="EMBL" id="MU276005">
    <property type="protein sequence ID" value="KAI0043752.1"/>
    <property type="molecule type" value="Genomic_DNA"/>
</dbReference>
<accession>A0ACB8RIL7</accession>